<dbReference type="InterPro" id="IPR002347">
    <property type="entry name" value="SDR_fam"/>
</dbReference>
<dbReference type="CDD" id="cd05233">
    <property type="entry name" value="SDR_c"/>
    <property type="match status" value="1"/>
</dbReference>
<comment type="similarity">
    <text evidence="1 3">Belongs to the short-chain dehydrogenases/reductases (SDR) family.</text>
</comment>
<dbReference type="PRINTS" id="PR00081">
    <property type="entry name" value="GDHRDH"/>
</dbReference>
<dbReference type="PANTHER" id="PTHR44196:SF2">
    <property type="entry name" value="SHORT-CHAIN DEHYDROGENASE-RELATED"/>
    <property type="match status" value="1"/>
</dbReference>
<reference evidence="4" key="2">
    <citation type="submission" date="2020-09" db="EMBL/GenBank/DDBJ databases">
        <authorList>
            <person name="Sun Q."/>
            <person name="Zhou Y."/>
        </authorList>
    </citation>
    <scope>NUCLEOTIDE SEQUENCE</scope>
    <source>
        <strain evidence="4">CGMCC 1.12726</strain>
    </source>
</reference>
<dbReference type="SUPFAM" id="SSF51735">
    <property type="entry name" value="NAD(P)-binding Rossmann-fold domains"/>
    <property type="match status" value="1"/>
</dbReference>
<proteinExistence type="inferred from homology"/>
<evidence type="ECO:0000256" key="3">
    <source>
        <dbReference type="RuleBase" id="RU000363"/>
    </source>
</evidence>
<dbReference type="AlphaFoldDB" id="A0A917FLL6"/>
<keyword evidence="5" id="KW-1185">Reference proteome</keyword>
<evidence type="ECO:0000256" key="2">
    <source>
        <dbReference type="ARBA" id="ARBA00023002"/>
    </source>
</evidence>
<accession>A0A917FLL6</accession>
<gene>
    <name evidence="4" type="ORF">GCM10010960_13060</name>
</gene>
<protein>
    <submittedName>
        <fullName evidence="4">Dehydrogenase</fullName>
    </submittedName>
</protein>
<evidence type="ECO:0000313" key="4">
    <source>
        <dbReference type="EMBL" id="GGF92535.1"/>
    </source>
</evidence>
<dbReference type="PIRSF" id="PIRSF000126">
    <property type="entry name" value="11-beta-HSD1"/>
    <property type="match status" value="1"/>
</dbReference>
<dbReference type="PRINTS" id="PR00080">
    <property type="entry name" value="SDRFAMILY"/>
</dbReference>
<dbReference type="EMBL" id="BMFO01000002">
    <property type="protein sequence ID" value="GGF92535.1"/>
    <property type="molecule type" value="Genomic_DNA"/>
</dbReference>
<dbReference type="GO" id="GO:0016491">
    <property type="term" value="F:oxidoreductase activity"/>
    <property type="evidence" value="ECO:0007669"/>
    <property type="project" value="UniProtKB-KW"/>
</dbReference>
<evidence type="ECO:0000313" key="5">
    <source>
        <dbReference type="Proteomes" id="UP000632858"/>
    </source>
</evidence>
<reference evidence="4" key="1">
    <citation type="journal article" date="2014" name="Int. J. Syst. Evol. Microbiol.">
        <title>Complete genome sequence of Corynebacterium casei LMG S-19264T (=DSM 44701T), isolated from a smear-ripened cheese.</title>
        <authorList>
            <consortium name="US DOE Joint Genome Institute (JGI-PGF)"/>
            <person name="Walter F."/>
            <person name="Albersmeier A."/>
            <person name="Kalinowski J."/>
            <person name="Ruckert C."/>
        </authorList>
    </citation>
    <scope>NUCLEOTIDE SEQUENCE</scope>
    <source>
        <strain evidence="4">CGMCC 1.12726</strain>
    </source>
</reference>
<dbReference type="RefSeq" id="WP_188449053.1">
    <property type="nucleotide sequence ID" value="NZ_BMFO01000002.1"/>
</dbReference>
<dbReference type="Proteomes" id="UP000632858">
    <property type="component" value="Unassembled WGS sequence"/>
</dbReference>
<dbReference type="Gene3D" id="3.40.50.720">
    <property type="entry name" value="NAD(P)-binding Rossmann-like Domain"/>
    <property type="match status" value="1"/>
</dbReference>
<dbReference type="GO" id="GO:0016020">
    <property type="term" value="C:membrane"/>
    <property type="evidence" value="ECO:0007669"/>
    <property type="project" value="TreeGrafter"/>
</dbReference>
<dbReference type="InterPro" id="IPR036291">
    <property type="entry name" value="NAD(P)-bd_dom_sf"/>
</dbReference>
<comment type="caution">
    <text evidence="4">The sequence shown here is derived from an EMBL/GenBank/DDBJ whole genome shotgun (WGS) entry which is preliminary data.</text>
</comment>
<keyword evidence="2" id="KW-0560">Oxidoreductase</keyword>
<dbReference type="Pfam" id="PF00106">
    <property type="entry name" value="adh_short"/>
    <property type="match status" value="1"/>
</dbReference>
<dbReference type="PANTHER" id="PTHR44196">
    <property type="entry name" value="DEHYDROGENASE/REDUCTASE SDR FAMILY MEMBER 7B"/>
    <property type="match status" value="1"/>
</dbReference>
<organism evidence="4 5">
    <name type="scientific">Arenimonas maotaiensis</name>
    <dbReference type="NCBI Taxonomy" id="1446479"/>
    <lineage>
        <taxon>Bacteria</taxon>
        <taxon>Pseudomonadati</taxon>
        <taxon>Pseudomonadota</taxon>
        <taxon>Gammaproteobacteria</taxon>
        <taxon>Lysobacterales</taxon>
        <taxon>Lysobacteraceae</taxon>
        <taxon>Arenimonas</taxon>
    </lineage>
</organism>
<evidence type="ECO:0000256" key="1">
    <source>
        <dbReference type="ARBA" id="ARBA00006484"/>
    </source>
</evidence>
<name>A0A917FLL6_9GAMM</name>
<sequence length="265" mass="28553">MKTDQYALITGASSGIGEAIAREYARRGKPLILTARRKERLDALAAELGRSVPVTVIAADLADPAAPKTLFEAVQAAVLKVDTLVNNAGYGVPGRYLSASWQTHRDFIQVLQTAAAELTYLFLPAMEAQRHGRILNVASLAGLVHASAGHTLYGASKAWLIRFSECLALESKPRGVHVTALCPGFTYSEFHDVNGMRESISKLPKALWLTSEQVAKIGVDAVEAGKTRVISGRINNLIAWMARYLPDAVSNALVGGKAKQFRNAE</sequence>